<accession>A0A2U3LYF6</accession>
<dbReference type="EMBL" id="OMOF01000953">
    <property type="protein sequence ID" value="SPF56960.1"/>
    <property type="molecule type" value="Genomic_DNA"/>
</dbReference>
<dbReference type="AlphaFoldDB" id="A0A2U3LYF6"/>
<evidence type="ECO:0000313" key="2">
    <source>
        <dbReference type="Proteomes" id="UP000238916"/>
    </source>
</evidence>
<evidence type="ECO:0000313" key="1">
    <source>
        <dbReference type="EMBL" id="SPF56960.1"/>
    </source>
</evidence>
<sequence length="40" mass="5106">MDLHEAFLIFYEREIEKMWKVPVVVFKRRKRADEYTNFRN</sequence>
<proteinExistence type="predicted"/>
<reference evidence="2" key="1">
    <citation type="submission" date="2018-02" db="EMBL/GenBank/DDBJ databases">
        <authorList>
            <person name="Hausmann B."/>
        </authorList>
    </citation>
    <scope>NUCLEOTIDE SEQUENCE [LARGE SCALE GENOMIC DNA]</scope>
    <source>
        <strain evidence="2">Peat soil MAG SbF1</strain>
    </source>
</reference>
<gene>
    <name evidence="1" type="ORF">SBF1_9570002</name>
</gene>
<organism evidence="1 2">
    <name type="scientific">Candidatus Desulfosporosinus infrequens</name>
    <dbReference type="NCBI Taxonomy" id="2043169"/>
    <lineage>
        <taxon>Bacteria</taxon>
        <taxon>Bacillati</taxon>
        <taxon>Bacillota</taxon>
        <taxon>Clostridia</taxon>
        <taxon>Eubacteriales</taxon>
        <taxon>Desulfitobacteriaceae</taxon>
        <taxon>Desulfosporosinus</taxon>
    </lineage>
</organism>
<protein>
    <submittedName>
        <fullName evidence="1">Uncharacterized protein</fullName>
    </submittedName>
</protein>
<name>A0A2U3LYF6_9FIRM</name>
<dbReference type="Proteomes" id="UP000238916">
    <property type="component" value="Unassembled WGS sequence"/>
</dbReference>